<dbReference type="RefSeq" id="WP_089746759.1">
    <property type="nucleotide sequence ID" value="NZ_FOGF01000021.1"/>
</dbReference>
<evidence type="ECO:0000313" key="1">
    <source>
        <dbReference type="EMBL" id="SER14062.1"/>
    </source>
</evidence>
<protein>
    <recommendedName>
        <fullName evidence="3">GRAM domain-containing protein</fullName>
    </recommendedName>
</protein>
<proteinExistence type="predicted"/>
<evidence type="ECO:0000313" key="2">
    <source>
        <dbReference type="Proteomes" id="UP000198556"/>
    </source>
</evidence>
<dbReference type="InterPro" id="IPR010360">
    <property type="entry name" value="DUF956"/>
</dbReference>
<gene>
    <name evidence="1" type="ORF">SAMN05421767_12113</name>
</gene>
<organism evidence="1 2">
    <name type="scientific">Granulicatella balaenopterae</name>
    <dbReference type="NCBI Taxonomy" id="137733"/>
    <lineage>
        <taxon>Bacteria</taxon>
        <taxon>Bacillati</taxon>
        <taxon>Bacillota</taxon>
        <taxon>Bacilli</taxon>
        <taxon>Lactobacillales</taxon>
        <taxon>Carnobacteriaceae</taxon>
        <taxon>Granulicatella</taxon>
    </lineage>
</organism>
<dbReference type="Pfam" id="PF06115">
    <property type="entry name" value="DUF956"/>
    <property type="match status" value="1"/>
</dbReference>
<reference evidence="1 2" key="1">
    <citation type="submission" date="2016-10" db="EMBL/GenBank/DDBJ databases">
        <authorList>
            <person name="de Groot N.N."/>
        </authorList>
    </citation>
    <scope>NUCLEOTIDE SEQUENCE [LARGE SCALE GENOMIC DNA]</scope>
    <source>
        <strain evidence="1 2">DSM 15827</strain>
    </source>
</reference>
<evidence type="ECO:0008006" key="3">
    <source>
        <dbReference type="Google" id="ProtNLM"/>
    </source>
</evidence>
<name>A0A1H9LRC4_9LACT</name>
<dbReference type="Proteomes" id="UP000198556">
    <property type="component" value="Unassembled WGS sequence"/>
</dbReference>
<dbReference type="OrthoDB" id="1646215at2"/>
<dbReference type="AlphaFoldDB" id="A0A1H9LRC4"/>
<sequence length="101" mass="11919">MRINTIIYHREKANYFRTVYTAVNGVLELGNKAIEFYGSDMKFFIQIPFQSIEKIEPQLVFGRFYRGIVITADGIRYHFVVGKAKLFYQELINLWKDQSSL</sequence>
<accession>A0A1H9LRC4</accession>
<dbReference type="EMBL" id="FOGF01000021">
    <property type="protein sequence ID" value="SER14062.1"/>
    <property type="molecule type" value="Genomic_DNA"/>
</dbReference>
<dbReference type="STRING" id="137733.SAMN05421767_12113"/>
<keyword evidence="2" id="KW-1185">Reference proteome</keyword>